<dbReference type="InterPro" id="IPR036249">
    <property type="entry name" value="Thioredoxin-like_sf"/>
</dbReference>
<feature type="domain" description="GST C-terminal" evidence="7">
    <location>
        <begin position="85"/>
        <end position="213"/>
    </location>
</feature>
<dbReference type="SUPFAM" id="SSF47616">
    <property type="entry name" value="GST C-terminal domain-like"/>
    <property type="match status" value="1"/>
</dbReference>
<dbReference type="EC" id="2.5.1.18" evidence="1"/>
<dbReference type="InterPro" id="IPR040079">
    <property type="entry name" value="Glutathione_S-Trfase"/>
</dbReference>
<dbReference type="SFLD" id="SFLDS00019">
    <property type="entry name" value="Glutathione_Transferase_(cytos"/>
    <property type="match status" value="1"/>
</dbReference>
<comment type="catalytic activity">
    <reaction evidence="4">
        <text>RX + glutathione = an S-substituted glutathione + a halide anion + H(+)</text>
        <dbReference type="Rhea" id="RHEA:16437"/>
        <dbReference type="ChEBI" id="CHEBI:15378"/>
        <dbReference type="ChEBI" id="CHEBI:16042"/>
        <dbReference type="ChEBI" id="CHEBI:17792"/>
        <dbReference type="ChEBI" id="CHEBI:57925"/>
        <dbReference type="ChEBI" id="CHEBI:90779"/>
        <dbReference type="EC" id="2.5.1.18"/>
    </reaction>
</comment>
<dbReference type="SMR" id="Q93697"/>
<dbReference type="Bgee" id="WBGene00001763">
    <property type="expression patterns" value="Expressed in larva and 2 other cell types or tissues"/>
</dbReference>
<dbReference type="InterPro" id="IPR004045">
    <property type="entry name" value="Glutathione_S-Trfase_N"/>
</dbReference>
<dbReference type="DIP" id="DIP-26526N"/>
<dbReference type="CDD" id="cd03192">
    <property type="entry name" value="GST_C_Sigma_like"/>
    <property type="match status" value="1"/>
</dbReference>
<dbReference type="PeptideAtlas" id="Q93697"/>
<evidence type="ECO:0000313" key="10">
    <source>
        <dbReference type="WormBase" id="F37B1.4"/>
    </source>
</evidence>
<evidence type="ECO:0000256" key="1">
    <source>
        <dbReference type="ARBA" id="ARBA00012452"/>
    </source>
</evidence>
<evidence type="ECO:0000313" key="8">
    <source>
        <dbReference type="EMBL" id="CAB02290.1"/>
    </source>
</evidence>
<dbReference type="OrthoDB" id="414243at2759"/>
<organism evidence="8 9">
    <name type="scientific">Caenorhabditis elegans</name>
    <dbReference type="NCBI Taxonomy" id="6239"/>
    <lineage>
        <taxon>Eukaryota</taxon>
        <taxon>Metazoa</taxon>
        <taxon>Ecdysozoa</taxon>
        <taxon>Nematoda</taxon>
        <taxon>Chromadorea</taxon>
        <taxon>Rhabditida</taxon>
        <taxon>Rhabditina</taxon>
        <taxon>Rhabditomorpha</taxon>
        <taxon>Rhabditoidea</taxon>
        <taxon>Rhabditidae</taxon>
        <taxon>Peloderinae</taxon>
        <taxon>Caenorhabditis</taxon>
    </lineage>
</organism>
<dbReference type="InterPro" id="IPR004046">
    <property type="entry name" value="GST_C"/>
</dbReference>
<dbReference type="Gene3D" id="1.20.1050.10">
    <property type="match status" value="1"/>
</dbReference>
<dbReference type="GO" id="GO:0004364">
    <property type="term" value="F:glutathione transferase activity"/>
    <property type="evidence" value="ECO:0000318"/>
    <property type="project" value="GO_Central"/>
</dbReference>
<dbReference type="GO" id="GO:0005737">
    <property type="term" value="C:cytoplasm"/>
    <property type="evidence" value="ECO:0007669"/>
    <property type="project" value="UniProtKB-ARBA"/>
</dbReference>
<dbReference type="UCSC" id="F37B1.4">
    <property type="organism name" value="c. elegans"/>
</dbReference>
<dbReference type="PROSITE" id="PS50405">
    <property type="entry name" value="GST_CTER"/>
    <property type="match status" value="1"/>
</dbReference>
<dbReference type="EMBL" id="BX284602">
    <property type="protein sequence ID" value="CAB02290.1"/>
    <property type="molecule type" value="Genomic_DNA"/>
</dbReference>
<evidence type="ECO:0000256" key="3">
    <source>
        <dbReference type="ARBA" id="ARBA00038317"/>
    </source>
</evidence>
<dbReference type="PANTHER" id="PTHR11571">
    <property type="entry name" value="GLUTATHIONE S-TRANSFERASE"/>
    <property type="match status" value="1"/>
</dbReference>
<dbReference type="SFLD" id="SFLDG01205">
    <property type="entry name" value="AMPS.1"/>
    <property type="match status" value="1"/>
</dbReference>
<evidence type="ECO:0007829" key="11">
    <source>
        <dbReference type="PeptideAtlas" id="Q93697"/>
    </source>
</evidence>
<dbReference type="PIR" id="T21899">
    <property type="entry name" value="T21899"/>
</dbReference>
<dbReference type="InParanoid" id="Q93697"/>
<dbReference type="CTD" id="185410"/>
<sequence length="213" mass="24580">MPQYKLTYFDLRGWAEPARQLFHLSHTPYDDIRIPMADTEGKWEKMRDKTPFGQLPVLNVDGFDIPQSAAICRYLAKKFGYAGKTPEEEAWADAVVDQFKDFSVAFKTLLFATRAGKPEEEILKIRYEIFNPARDVYFILLNRILKKSKSGYLVGDGLTWADLVIADNLHSLEKLRAIDDDDEGHQNLKKYKEKIYGTPDLEDHIATRMDTEV</sequence>
<dbReference type="Pfam" id="PF14497">
    <property type="entry name" value="GST_C_3"/>
    <property type="match status" value="1"/>
</dbReference>
<dbReference type="SUPFAM" id="SSF52833">
    <property type="entry name" value="Thioredoxin-like"/>
    <property type="match status" value="1"/>
</dbReference>
<keyword evidence="2" id="KW-0808">Transferase</keyword>
<gene>
    <name evidence="8 10" type="primary">gst-15</name>
    <name evidence="8" type="ORF">CELE_F37B1.4</name>
    <name evidence="10" type="ORF">F37B1.4</name>
</gene>
<dbReference type="FunFam" id="1.20.1050.10:FF:000031">
    <property type="entry name" value="Glutathione S-Transferase"/>
    <property type="match status" value="1"/>
</dbReference>
<dbReference type="PANTHER" id="PTHR11571:SF42">
    <property type="entry name" value="GLUTATHIONE S-TRANSFERASE"/>
    <property type="match status" value="1"/>
</dbReference>
<evidence type="ECO:0000256" key="4">
    <source>
        <dbReference type="ARBA" id="ARBA00047960"/>
    </source>
</evidence>
<dbReference type="OMA" id="IRIPMAD"/>
<evidence type="ECO:0000259" key="7">
    <source>
        <dbReference type="PROSITE" id="PS50405"/>
    </source>
</evidence>
<dbReference type="PROSITE" id="PS50404">
    <property type="entry name" value="GST_NTER"/>
    <property type="match status" value="1"/>
</dbReference>
<dbReference type="Proteomes" id="UP000001940">
    <property type="component" value="Chromosome II"/>
</dbReference>
<dbReference type="PhylomeDB" id="Q93697"/>
<evidence type="ECO:0000256" key="5">
    <source>
        <dbReference type="ARBA" id="ARBA00078118"/>
    </source>
</evidence>
<dbReference type="IntAct" id="Q93697">
    <property type="interactions" value="11"/>
</dbReference>
<dbReference type="InterPro" id="IPR036282">
    <property type="entry name" value="Glutathione-S-Trfase_C_sf"/>
</dbReference>
<dbReference type="STRING" id="6239.F37B1.4.1"/>
<dbReference type="GO" id="GO:0006749">
    <property type="term" value="P:glutathione metabolic process"/>
    <property type="evidence" value="ECO:0000318"/>
    <property type="project" value="GO_Central"/>
</dbReference>
<dbReference type="CDD" id="cd03039">
    <property type="entry name" value="GST_N_Sigma_like"/>
    <property type="match status" value="1"/>
</dbReference>
<dbReference type="FunFam" id="3.40.30.10:FF:000189">
    <property type="entry name" value="Glutathione S-Transferase"/>
    <property type="match status" value="1"/>
</dbReference>
<keyword evidence="11" id="KW-1267">Proteomics identification</keyword>
<dbReference type="InterPro" id="IPR050213">
    <property type="entry name" value="GST_superfamily"/>
</dbReference>
<proteinExistence type="evidence at protein level"/>
<dbReference type="SFLD" id="SFLDG00363">
    <property type="entry name" value="AMPS_(cytGST):_Alpha-__Mu-__Pi"/>
    <property type="match status" value="1"/>
</dbReference>
<dbReference type="GeneID" id="185410"/>
<dbReference type="HOGENOM" id="CLU_039475_1_1_1"/>
<dbReference type="PaxDb" id="6239-F37B1.4"/>
<dbReference type="eggNOG" id="KOG1695">
    <property type="taxonomic scope" value="Eukaryota"/>
</dbReference>
<dbReference type="FunCoup" id="Q93697">
    <property type="interactions" value="31"/>
</dbReference>
<keyword evidence="9" id="KW-1185">Reference proteome</keyword>
<dbReference type="RefSeq" id="NP_496860.1">
    <property type="nucleotide sequence ID" value="NM_064459.2"/>
</dbReference>
<dbReference type="InterPro" id="IPR010987">
    <property type="entry name" value="Glutathione-S-Trfase_C-like"/>
</dbReference>
<dbReference type="Gene3D" id="3.40.30.10">
    <property type="entry name" value="Glutaredoxin"/>
    <property type="match status" value="1"/>
</dbReference>
<dbReference type="WormBase" id="F37B1.4">
    <property type="protein sequence ID" value="CE09991"/>
    <property type="gene ID" value="WBGene00001763"/>
    <property type="gene designation" value="gst-15"/>
</dbReference>
<dbReference type="KEGG" id="cel:CELE_F37B1.4"/>
<feature type="domain" description="GST N-terminal" evidence="6">
    <location>
        <begin position="2"/>
        <end position="83"/>
    </location>
</feature>
<dbReference type="AGR" id="WB:WBGene00001763"/>
<evidence type="ECO:0000313" key="9">
    <source>
        <dbReference type="Proteomes" id="UP000001940"/>
    </source>
</evidence>
<accession>Q93697</accession>
<comment type="similarity">
    <text evidence="3">Belongs to the GST superfamily. Sigma family.</text>
</comment>
<name>Q93697_CAEEL</name>
<reference evidence="8 9" key="1">
    <citation type="journal article" date="1998" name="Science">
        <title>Genome sequence of the nematode C. elegans: a platform for investigating biology.</title>
        <authorList>
            <consortium name="The C. elegans sequencing consortium"/>
            <person name="Sulson J.E."/>
            <person name="Waterston R."/>
        </authorList>
    </citation>
    <scope>NUCLEOTIDE SEQUENCE [LARGE SCALE GENOMIC DNA]</scope>
    <source>
        <strain evidence="8 9">Bristol N2</strain>
    </source>
</reference>
<evidence type="ECO:0000256" key="2">
    <source>
        <dbReference type="ARBA" id="ARBA00022679"/>
    </source>
</evidence>
<dbReference type="AlphaFoldDB" id="Q93697"/>
<dbReference type="Pfam" id="PF02798">
    <property type="entry name" value="GST_N"/>
    <property type="match status" value="1"/>
</dbReference>
<protein>
    <recommendedName>
        <fullName evidence="1">glutathione transferase</fullName>
        <ecNumber evidence="1">2.5.1.18</ecNumber>
    </recommendedName>
    <alternativeName>
        <fullName evidence="5">GST class-sigma</fullName>
    </alternativeName>
</protein>
<evidence type="ECO:0000259" key="6">
    <source>
        <dbReference type="PROSITE" id="PS50404"/>
    </source>
</evidence>